<comment type="caution">
    <text evidence="2">The sequence shown here is derived from an EMBL/GenBank/DDBJ whole genome shotgun (WGS) entry which is preliminary data.</text>
</comment>
<evidence type="ECO:0000256" key="1">
    <source>
        <dbReference type="SAM" id="MobiDB-lite"/>
    </source>
</evidence>
<organism evidence="2 3">
    <name type="scientific">Streptomyces griseosporeus</name>
    <dbReference type="NCBI Taxonomy" id="1910"/>
    <lineage>
        <taxon>Bacteria</taxon>
        <taxon>Bacillati</taxon>
        <taxon>Actinomycetota</taxon>
        <taxon>Actinomycetes</taxon>
        <taxon>Kitasatosporales</taxon>
        <taxon>Streptomycetaceae</taxon>
        <taxon>Streptomyces</taxon>
    </lineage>
</organism>
<gene>
    <name evidence="2" type="ORF">AB0470_25570</name>
</gene>
<dbReference type="Proteomes" id="UP001553148">
    <property type="component" value="Unassembled WGS sequence"/>
</dbReference>
<protein>
    <recommendedName>
        <fullName evidence="4">Tail assembly chaperone</fullName>
    </recommendedName>
</protein>
<evidence type="ECO:0000313" key="3">
    <source>
        <dbReference type="Proteomes" id="UP001553148"/>
    </source>
</evidence>
<dbReference type="RefSeq" id="WP_239513104.1">
    <property type="nucleotide sequence ID" value="NZ_JBFAUJ010000011.1"/>
</dbReference>
<dbReference type="EMBL" id="JBFAUJ010000011">
    <property type="protein sequence ID" value="MEV8462916.1"/>
    <property type="molecule type" value="Genomic_DNA"/>
</dbReference>
<feature type="region of interest" description="Disordered" evidence="1">
    <location>
        <begin position="114"/>
        <end position="139"/>
    </location>
</feature>
<keyword evidence="3" id="KW-1185">Reference proteome</keyword>
<evidence type="ECO:0008006" key="4">
    <source>
        <dbReference type="Google" id="ProtNLM"/>
    </source>
</evidence>
<feature type="region of interest" description="Disordered" evidence="1">
    <location>
        <begin position="1"/>
        <end position="41"/>
    </location>
</feature>
<sequence>MANTPRTSTSRKPRTAARAASRPSTRTAVEPEPQEETSAAEAQEIEATDGYVTALLCGEELRVIPPGQWRQSQQRLLNMGQIDAFAEAVIHPDDIDLYFELDPTNEEIGEFVADAAQQAGESLGKSRGPAPSSRRTRRR</sequence>
<reference evidence="2 3" key="1">
    <citation type="submission" date="2024-06" db="EMBL/GenBank/DDBJ databases">
        <title>The Natural Products Discovery Center: Release of the First 8490 Sequenced Strains for Exploring Actinobacteria Biosynthetic Diversity.</title>
        <authorList>
            <person name="Kalkreuter E."/>
            <person name="Kautsar S.A."/>
            <person name="Yang D."/>
            <person name="Bader C.D."/>
            <person name="Teijaro C.N."/>
            <person name="Fluegel L."/>
            <person name="Davis C.M."/>
            <person name="Simpson J.R."/>
            <person name="Lauterbach L."/>
            <person name="Steele A.D."/>
            <person name="Gui C."/>
            <person name="Meng S."/>
            <person name="Li G."/>
            <person name="Viehrig K."/>
            <person name="Ye F."/>
            <person name="Su P."/>
            <person name="Kiefer A.F."/>
            <person name="Nichols A."/>
            <person name="Cepeda A.J."/>
            <person name="Yan W."/>
            <person name="Fan B."/>
            <person name="Jiang Y."/>
            <person name="Adhikari A."/>
            <person name="Zheng C.-J."/>
            <person name="Schuster L."/>
            <person name="Cowan T.M."/>
            <person name="Smanski M.J."/>
            <person name="Chevrette M.G."/>
            <person name="De Carvalho L.P.S."/>
            <person name="Shen B."/>
        </authorList>
    </citation>
    <scope>NUCLEOTIDE SEQUENCE [LARGE SCALE GENOMIC DNA]</scope>
    <source>
        <strain evidence="2 3">NPDC052360</strain>
    </source>
</reference>
<proteinExistence type="predicted"/>
<evidence type="ECO:0000313" key="2">
    <source>
        <dbReference type="EMBL" id="MEV8462916.1"/>
    </source>
</evidence>
<accession>A0ABV3KUD5</accession>
<name>A0ABV3KUD5_STRGS</name>
<feature type="compositionally biased region" description="Low complexity" evidence="1">
    <location>
        <begin position="16"/>
        <end position="28"/>
    </location>
</feature>